<organism evidence="10 11">
    <name type="scientific">Algoriphagus boritolerans DSM 17298 = JCM 18970</name>
    <dbReference type="NCBI Taxonomy" id="1120964"/>
    <lineage>
        <taxon>Bacteria</taxon>
        <taxon>Pseudomonadati</taxon>
        <taxon>Bacteroidota</taxon>
        <taxon>Cytophagia</taxon>
        <taxon>Cytophagales</taxon>
        <taxon>Cyclobacteriaceae</taxon>
        <taxon>Algoriphagus</taxon>
    </lineage>
</organism>
<evidence type="ECO:0000256" key="2">
    <source>
        <dbReference type="ARBA" id="ARBA00022448"/>
    </source>
</evidence>
<keyword evidence="3 7" id="KW-1134">Transmembrane beta strand</keyword>
<dbReference type="NCBIfam" id="TIGR04056">
    <property type="entry name" value="OMP_RagA_SusC"/>
    <property type="match status" value="1"/>
</dbReference>
<feature type="domain" description="TonB-dependent receptor plug" evidence="9">
    <location>
        <begin position="119"/>
        <end position="222"/>
    </location>
</feature>
<feature type="signal peptide" evidence="8">
    <location>
        <begin position="1"/>
        <end position="20"/>
    </location>
</feature>
<dbReference type="Gene3D" id="2.40.170.20">
    <property type="entry name" value="TonB-dependent receptor, beta-barrel domain"/>
    <property type="match status" value="1"/>
</dbReference>
<evidence type="ECO:0000313" key="10">
    <source>
        <dbReference type="EMBL" id="SEG15636.1"/>
    </source>
</evidence>
<accession>A0A1H5XWJ3</accession>
<proteinExistence type="inferred from homology"/>
<keyword evidence="8" id="KW-0732">Signal</keyword>
<evidence type="ECO:0000256" key="8">
    <source>
        <dbReference type="SAM" id="SignalP"/>
    </source>
</evidence>
<dbReference type="InterPro" id="IPR023996">
    <property type="entry name" value="TonB-dep_OMP_SusC/RagA"/>
</dbReference>
<keyword evidence="2 7" id="KW-0813">Transport</keyword>
<evidence type="ECO:0000256" key="1">
    <source>
        <dbReference type="ARBA" id="ARBA00004571"/>
    </source>
</evidence>
<dbReference type="RefSeq" id="WP_103925343.1">
    <property type="nucleotide sequence ID" value="NZ_FNVR01000015.1"/>
</dbReference>
<keyword evidence="4 7" id="KW-0812">Transmembrane</keyword>
<dbReference type="InterPro" id="IPR036942">
    <property type="entry name" value="Beta-barrel_TonB_sf"/>
</dbReference>
<evidence type="ECO:0000256" key="4">
    <source>
        <dbReference type="ARBA" id="ARBA00022692"/>
    </source>
</evidence>
<evidence type="ECO:0000256" key="5">
    <source>
        <dbReference type="ARBA" id="ARBA00023136"/>
    </source>
</evidence>
<keyword evidence="11" id="KW-1185">Reference proteome</keyword>
<dbReference type="Pfam" id="PF13715">
    <property type="entry name" value="CarbopepD_reg_2"/>
    <property type="match status" value="1"/>
</dbReference>
<keyword evidence="6 7" id="KW-0998">Cell outer membrane</keyword>
<dbReference type="SUPFAM" id="SSF49464">
    <property type="entry name" value="Carboxypeptidase regulatory domain-like"/>
    <property type="match status" value="1"/>
</dbReference>
<dbReference type="InterPro" id="IPR008969">
    <property type="entry name" value="CarboxyPept-like_regulatory"/>
</dbReference>
<sequence>MIKRFMICILMALVSMGAFAQNSKLQGVVLSAEDRIPLPGTTIRIGGTNQVAITDEEGKFNLNTPNQEIRLTFSFIGYQSQTLDLILPTDPLTVLMELEETSLQGVEVFATGYQEIPKERQTGSFVGLDRELINRRISTSILDRLEDVTPGLIFNRTGSTTDPISIRGRSTIFSNAAPLIIIDNFPYDGPIENINPNDVESISILRDAAAASIWGARAGNGVIVITTKKGVRGDSPRVTLVANSTWAERPDPFYQPLMSSSEVVDMERRLFSENFYLNQENSPFRTPLTPVVESLIQNREGLLSNAELQTRLESFRNLDIRNDYRDYLYQSSWNQQYNLNVIGNSGKYGYYLSAGWDENQSNLVGNQSSRYTLLSNQNLNLLDGKLELGLGINYILSTQSGSNNGPSGIRFNGAQPLYAYGSLVDDSGNSTAFYSGIREGFARTAESNGLLSWELNPLEELRLVDRSNELEDIRLNLFGKYKILPQLSAEVYYQYWKGSGLNNTVNDPNSFAVRDQINRFTQRGESGALSYAIPQGAIRDWSVRNSVSHSVRGLVRWNGDLGKSGVLNSLAGYEIKQLNFEGLSSRAYGYSPETGNTVPVDQVTLFSQYQNPAIRAQIPFGLGVSGGADNFISYFANAAYTFKNKFTVSTSARKDASNLFGVNANQRSVPLWSAGLAWTISEENWQLPQWVSFLRLRTTYGVNGNVNKGVTALTTARIVGVSRYSGFPVANLTNPPNLNLRWEEIKILNVGFDFDFWNDRLGGSFEVFRKEGNDLIGDIPFAPNTGVEQFRGNFANSLGKGFDFQLRALPIKKALAWRIDYFHSHVQEKVLDYEVKTTVLNYLGQATGANPSSPIFPLEGRPIYAIYSLPFAGLNPDNGDPLGLLDGESSSDYAAILSAATPEDLTFHGSARPTHFGSFRNTFTWKRWNLSANISYRLGYYYRRNSVRYLPILSGEQGHGDYSLRWQNPGDELTTQVPSLPATRNTFRDNFYSFSSVLVEKGDHVRFQDVRLGYSHANSNGKRGNWQIFAYANNLGMIWKASNDPLDPDFRTMRPLRSFTLGLQWDF</sequence>
<dbReference type="InterPro" id="IPR023997">
    <property type="entry name" value="TonB-dep_OMP_SusC/RagA_CS"/>
</dbReference>
<dbReference type="STRING" id="1120964.GCA_001313265_06564"/>
<dbReference type="Gene3D" id="2.60.40.1120">
    <property type="entry name" value="Carboxypeptidase-like, regulatory domain"/>
    <property type="match status" value="1"/>
</dbReference>
<feature type="chain" id="PRO_5009289907" evidence="8">
    <location>
        <begin position="21"/>
        <end position="1067"/>
    </location>
</feature>
<dbReference type="Pfam" id="PF07715">
    <property type="entry name" value="Plug"/>
    <property type="match status" value="1"/>
</dbReference>
<evidence type="ECO:0000256" key="6">
    <source>
        <dbReference type="ARBA" id="ARBA00023237"/>
    </source>
</evidence>
<dbReference type="Proteomes" id="UP000236736">
    <property type="component" value="Unassembled WGS sequence"/>
</dbReference>
<dbReference type="NCBIfam" id="TIGR04057">
    <property type="entry name" value="SusC_RagA_signa"/>
    <property type="match status" value="1"/>
</dbReference>
<dbReference type="InterPro" id="IPR012910">
    <property type="entry name" value="Plug_dom"/>
</dbReference>
<dbReference type="InterPro" id="IPR039426">
    <property type="entry name" value="TonB-dep_rcpt-like"/>
</dbReference>
<dbReference type="Gene3D" id="2.170.130.10">
    <property type="entry name" value="TonB-dependent receptor, plug domain"/>
    <property type="match status" value="1"/>
</dbReference>
<dbReference type="GO" id="GO:0009279">
    <property type="term" value="C:cell outer membrane"/>
    <property type="evidence" value="ECO:0007669"/>
    <property type="project" value="UniProtKB-SubCell"/>
</dbReference>
<dbReference type="AlphaFoldDB" id="A0A1H5XWJ3"/>
<dbReference type="SUPFAM" id="SSF56935">
    <property type="entry name" value="Porins"/>
    <property type="match status" value="1"/>
</dbReference>
<dbReference type="PROSITE" id="PS52016">
    <property type="entry name" value="TONB_DEPENDENT_REC_3"/>
    <property type="match status" value="1"/>
</dbReference>
<evidence type="ECO:0000259" key="9">
    <source>
        <dbReference type="Pfam" id="PF07715"/>
    </source>
</evidence>
<comment type="subcellular location">
    <subcellularLocation>
        <location evidence="1 7">Cell outer membrane</location>
        <topology evidence="1 7">Multi-pass membrane protein</topology>
    </subcellularLocation>
</comment>
<name>A0A1H5XWJ3_9BACT</name>
<gene>
    <name evidence="10" type="ORF">SAMN03080598_02700</name>
</gene>
<evidence type="ECO:0000313" key="11">
    <source>
        <dbReference type="Proteomes" id="UP000236736"/>
    </source>
</evidence>
<evidence type="ECO:0000256" key="7">
    <source>
        <dbReference type="PROSITE-ProRule" id="PRU01360"/>
    </source>
</evidence>
<keyword evidence="5 7" id="KW-0472">Membrane</keyword>
<dbReference type="InterPro" id="IPR037066">
    <property type="entry name" value="Plug_dom_sf"/>
</dbReference>
<evidence type="ECO:0000256" key="3">
    <source>
        <dbReference type="ARBA" id="ARBA00022452"/>
    </source>
</evidence>
<comment type="similarity">
    <text evidence="7">Belongs to the TonB-dependent receptor family.</text>
</comment>
<protein>
    <submittedName>
        <fullName evidence="10">TonB-linked outer membrane protein, SusC/RagA family</fullName>
    </submittedName>
</protein>
<reference evidence="11" key="1">
    <citation type="submission" date="2016-10" db="EMBL/GenBank/DDBJ databases">
        <authorList>
            <person name="Varghese N."/>
            <person name="Submissions S."/>
        </authorList>
    </citation>
    <scope>NUCLEOTIDE SEQUENCE [LARGE SCALE GENOMIC DNA]</scope>
    <source>
        <strain evidence="11">DSM 17298</strain>
    </source>
</reference>
<dbReference type="EMBL" id="FNVR01000015">
    <property type="protein sequence ID" value="SEG15636.1"/>
    <property type="molecule type" value="Genomic_DNA"/>
</dbReference>
<dbReference type="OrthoDB" id="9768177at2"/>